<dbReference type="Proteomes" id="UP000028607">
    <property type="component" value="Unassembled WGS sequence"/>
</dbReference>
<evidence type="ECO:0000313" key="1">
    <source>
        <dbReference type="EMBL" id="KFE35366.1"/>
    </source>
</evidence>
<accession>A0A085TXB9</accession>
<protein>
    <submittedName>
        <fullName evidence="1">Uncharacterized protein</fullName>
    </submittedName>
</protein>
<sequence length="60" mass="6923">MNLTWLMRMAKWARRPPSMLHVKIAAVAIAAVIAIVVAEKLGLWPDWARVNPRGLRHWRP</sequence>
<dbReference type="RefSeq" id="WP_038145275.1">
    <property type="nucleotide sequence ID" value="NZ_AQRC01000005.1"/>
</dbReference>
<keyword evidence="2" id="KW-1185">Reference proteome</keyword>
<reference evidence="2" key="1">
    <citation type="submission" date="2013-04" db="EMBL/GenBank/DDBJ databases">
        <title>Thioclava sp. 13D2W-2 Genome Sequencing.</title>
        <authorList>
            <person name="Lai Q."/>
            <person name="Li G."/>
            <person name="Shao Z."/>
        </authorList>
    </citation>
    <scope>NUCLEOTIDE SEQUENCE [LARGE SCALE GENOMIC DNA]</scope>
    <source>
        <strain evidence="2">13D2W-2</strain>
    </source>
</reference>
<comment type="caution">
    <text evidence="1">The sequence shown here is derived from an EMBL/GenBank/DDBJ whole genome shotgun (WGS) entry which is preliminary data.</text>
</comment>
<dbReference type="EMBL" id="AQRC01000005">
    <property type="protein sequence ID" value="KFE35366.1"/>
    <property type="molecule type" value="Genomic_DNA"/>
</dbReference>
<dbReference type="STRING" id="1317124.DW2_08052"/>
<gene>
    <name evidence="1" type="ORF">DW2_08052</name>
</gene>
<evidence type="ECO:0000313" key="2">
    <source>
        <dbReference type="Proteomes" id="UP000028607"/>
    </source>
</evidence>
<name>A0A085TXB9_9RHOB</name>
<organism evidence="1 2">
    <name type="scientific">Thioclava atlantica</name>
    <dbReference type="NCBI Taxonomy" id="1317124"/>
    <lineage>
        <taxon>Bacteria</taxon>
        <taxon>Pseudomonadati</taxon>
        <taxon>Pseudomonadota</taxon>
        <taxon>Alphaproteobacteria</taxon>
        <taxon>Rhodobacterales</taxon>
        <taxon>Paracoccaceae</taxon>
        <taxon>Thioclava</taxon>
    </lineage>
</organism>
<proteinExistence type="predicted"/>
<reference evidence="1 2" key="2">
    <citation type="journal article" date="2015" name="Antonie Van Leeuwenhoek">
        <title>Thioclava indica sp. nov., isolated from surface seawater of the Indian Ocean.</title>
        <authorList>
            <person name="Liu Y."/>
            <person name="Lai Q."/>
            <person name="Du J."/>
            <person name="Xu H."/>
            <person name="Jiang L."/>
            <person name="Shao Z."/>
        </authorList>
    </citation>
    <scope>NUCLEOTIDE SEQUENCE [LARGE SCALE GENOMIC DNA]</scope>
    <source>
        <strain evidence="1 2">13D2W-2</strain>
    </source>
</reference>
<dbReference type="PATRIC" id="fig|1317124.6.peg.1637"/>
<dbReference type="eggNOG" id="ENOG50301W5">
    <property type="taxonomic scope" value="Bacteria"/>
</dbReference>
<dbReference type="AlphaFoldDB" id="A0A085TXB9"/>